<dbReference type="CDD" id="cd06267">
    <property type="entry name" value="PBP1_LacI_sugar_binding-like"/>
    <property type="match status" value="1"/>
</dbReference>
<dbReference type="Pfam" id="PF00356">
    <property type="entry name" value="LacI"/>
    <property type="match status" value="1"/>
</dbReference>
<dbReference type="Proteomes" id="UP001221597">
    <property type="component" value="Chromosome"/>
</dbReference>
<dbReference type="CDD" id="cd01392">
    <property type="entry name" value="HTH_LacI"/>
    <property type="match status" value="1"/>
</dbReference>
<keyword evidence="3" id="KW-0804">Transcription</keyword>
<reference evidence="5 6" key="1">
    <citation type="submission" date="2023-04" db="EMBL/GenBank/DDBJ databases">
        <title>Genome sequence of Halobacillus naozhouensis KACC 21980.</title>
        <authorList>
            <person name="Kim S."/>
            <person name="Heo J."/>
            <person name="Kwon S.-W."/>
        </authorList>
    </citation>
    <scope>NUCLEOTIDE SEQUENCE [LARGE SCALE GENOMIC DNA]</scope>
    <source>
        <strain evidence="5 6">KCTC 13234</strain>
    </source>
</reference>
<dbReference type="SMART" id="SM00354">
    <property type="entry name" value="HTH_LACI"/>
    <property type="match status" value="1"/>
</dbReference>
<organism evidence="5 6">
    <name type="scientific">Halobacillus naozhouensis</name>
    <dbReference type="NCBI Taxonomy" id="554880"/>
    <lineage>
        <taxon>Bacteria</taxon>
        <taxon>Bacillati</taxon>
        <taxon>Bacillota</taxon>
        <taxon>Bacilli</taxon>
        <taxon>Bacillales</taxon>
        <taxon>Bacillaceae</taxon>
        <taxon>Halobacillus</taxon>
    </lineage>
</organism>
<dbReference type="EMBL" id="CP121671">
    <property type="protein sequence ID" value="WFT75581.1"/>
    <property type="molecule type" value="Genomic_DNA"/>
</dbReference>
<dbReference type="InterPro" id="IPR028082">
    <property type="entry name" value="Peripla_BP_I"/>
</dbReference>
<dbReference type="PANTHER" id="PTHR30146">
    <property type="entry name" value="LACI-RELATED TRANSCRIPTIONAL REPRESSOR"/>
    <property type="match status" value="1"/>
</dbReference>
<keyword evidence="1" id="KW-0805">Transcription regulation</keyword>
<dbReference type="PRINTS" id="PR00036">
    <property type="entry name" value="HTHLACI"/>
</dbReference>
<evidence type="ECO:0000313" key="5">
    <source>
        <dbReference type="EMBL" id="WFT75581.1"/>
    </source>
</evidence>
<dbReference type="Gene3D" id="1.10.260.40">
    <property type="entry name" value="lambda repressor-like DNA-binding domains"/>
    <property type="match status" value="1"/>
</dbReference>
<keyword evidence="2 5" id="KW-0238">DNA-binding</keyword>
<dbReference type="PROSITE" id="PS00356">
    <property type="entry name" value="HTH_LACI_1"/>
    <property type="match status" value="1"/>
</dbReference>
<dbReference type="InterPro" id="IPR010982">
    <property type="entry name" value="Lambda_DNA-bd_dom_sf"/>
</dbReference>
<dbReference type="Pfam" id="PF13377">
    <property type="entry name" value="Peripla_BP_3"/>
    <property type="match status" value="1"/>
</dbReference>
<evidence type="ECO:0000313" key="6">
    <source>
        <dbReference type="Proteomes" id="UP001221597"/>
    </source>
</evidence>
<evidence type="ECO:0000256" key="3">
    <source>
        <dbReference type="ARBA" id="ARBA00023163"/>
    </source>
</evidence>
<dbReference type="InterPro" id="IPR046335">
    <property type="entry name" value="LacI/GalR-like_sensor"/>
</dbReference>
<evidence type="ECO:0000256" key="2">
    <source>
        <dbReference type="ARBA" id="ARBA00023125"/>
    </source>
</evidence>
<dbReference type="SUPFAM" id="SSF53822">
    <property type="entry name" value="Periplasmic binding protein-like I"/>
    <property type="match status" value="1"/>
</dbReference>
<dbReference type="SUPFAM" id="SSF47413">
    <property type="entry name" value="lambda repressor-like DNA-binding domains"/>
    <property type="match status" value="1"/>
</dbReference>
<sequence length="343" mass="38725">MMNPTIYDIAKAANVSKSTVSRVLNNNPNISAKSKDKVQKAIKELNYQPSKIARGLSSGFDAILVVSRSTTTTKNNPFFSEILHVISKFSDQEDYDVILQTSQNDVEEIKRCIAKTASKIVKGIIMLSSPSDEDYFKEIDKFNIPTIVIGKVVGEYQNIYSVDTNNFLDSYNLVQYMIDLGHKDIACLYSPQEYHVSIDRLEGYKQCLKDNNIPVQDELMINCGFTMNEAYENSQKLFDNQRLPTAIFATDDLKLLSLYKNLDEHGISTPSDILIGGYSNTEITSFLFPSIIQIENPTNDLGEVATKHLFKIIKNKDVNDRTVIIPTTRTVQGSKYRTQPFPK</sequence>
<evidence type="ECO:0000256" key="1">
    <source>
        <dbReference type="ARBA" id="ARBA00023015"/>
    </source>
</evidence>
<protein>
    <submittedName>
        <fullName evidence="5">LacI family DNA-binding transcriptional regulator</fullName>
    </submittedName>
</protein>
<feature type="domain" description="HTH lacI-type" evidence="4">
    <location>
        <begin position="4"/>
        <end position="58"/>
    </location>
</feature>
<dbReference type="PROSITE" id="PS50932">
    <property type="entry name" value="HTH_LACI_2"/>
    <property type="match status" value="1"/>
</dbReference>
<name>A0ABY8J3Q8_9BACI</name>
<dbReference type="Gene3D" id="3.40.50.2300">
    <property type="match status" value="2"/>
</dbReference>
<dbReference type="GO" id="GO:0003677">
    <property type="term" value="F:DNA binding"/>
    <property type="evidence" value="ECO:0007669"/>
    <property type="project" value="UniProtKB-KW"/>
</dbReference>
<keyword evidence="6" id="KW-1185">Reference proteome</keyword>
<dbReference type="PANTHER" id="PTHR30146:SF109">
    <property type="entry name" value="HTH-TYPE TRANSCRIPTIONAL REGULATOR GALS"/>
    <property type="match status" value="1"/>
</dbReference>
<dbReference type="InterPro" id="IPR000843">
    <property type="entry name" value="HTH_LacI"/>
</dbReference>
<gene>
    <name evidence="5" type="ORF">P9989_04090</name>
</gene>
<proteinExistence type="predicted"/>
<accession>A0ABY8J3Q8</accession>
<evidence type="ECO:0000259" key="4">
    <source>
        <dbReference type="PROSITE" id="PS50932"/>
    </source>
</evidence>